<dbReference type="PANTHER" id="PTHR12300:SF162">
    <property type="entry name" value="HVA22-LIKE PROTEIN J"/>
    <property type="match status" value="1"/>
</dbReference>
<keyword evidence="3" id="KW-1185">Reference proteome</keyword>
<dbReference type="EMBL" id="JARPOI010000005">
    <property type="protein sequence ID" value="KAJ9181319.1"/>
    <property type="molecule type" value="Genomic_DNA"/>
</dbReference>
<dbReference type="Proteomes" id="UP001174677">
    <property type="component" value="Chromosome 5"/>
</dbReference>
<gene>
    <name evidence="2" type="ORF">P3X46_009459</name>
</gene>
<accession>A0ABQ9MLZ8</accession>
<evidence type="ECO:0000313" key="3">
    <source>
        <dbReference type="Proteomes" id="UP001174677"/>
    </source>
</evidence>
<protein>
    <recommendedName>
        <fullName evidence="1">HVA22-like protein</fullName>
    </recommendedName>
</protein>
<dbReference type="PANTHER" id="PTHR12300">
    <property type="entry name" value="HVA22-LIKE PROTEINS"/>
    <property type="match status" value="1"/>
</dbReference>
<evidence type="ECO:0000313" key="2">
    <source>
        <dbReference type="EMBL" id="KAJ9181319.1"/>
    </source>
</evidence>
<comment type="similarity">
    <text evidence="1">Belongs to the DP1 family.</text>
</comment>
<dbReference type="Pfam" id="PF03134">
    <property type="entry name" value="TB2_DP1_HVA22"/>
    <property type="match status" value="1"/>
</dbReference>
<sequence>MLGDIVTRCLLLLFGYAYPAFECFKSIENNRVEKEELRFWCQYWVIIAILTICERIGDTFVSWLPMYGEIKLALFICLWYPKTKGTGYIYETLLRPFVTRHETDIERKLLELRARAWDFALYYWQNCTDLGQSAFFQVLEYLTAQPGKFSGKRAKQPQLFSSTIYRAVSESPKSNHVQVHLHEQTEVVLSVDPSTAPESDVSDKLQRARMRLRR</sequence>
<organism evidence="2 3">
    <name type="scientific">Hevea brasiliensis</name>
    <name type="common">Para rubber tree</name>
    <name type="synonym">Siphonia brasiliensis</name>
    <dbReference type="NCBI Taxonomy" id="3981"/>
    <lineage>
        <taxon>Eukaryota</taxon>
        <taxon>Viridiplantae</taxon>
        <taxon>Streptophyta</taxon>
        <taxon>Embryophyta</taxon>
        <taxon>Tracheophyta</taxon>
        <taxon>Spermatophyta</taxon>
        <taxon>Magnoliopsida</taxon>
        <taxon>eudicotyledons</taxon>
        <taxon>Gunneridae</taxon>
        <taxon>Pentapetalae</taxon>
        <taxon>rosids</taxon>
        <taxon>fabids</taxon>
        <taxon>Malpighiales</taxon>
        <taxon>Euphorbiaceae</taxon>
        <taxon>Crotonoideae</taxon>
        <taxon>Micrandreae</taxon>
        <taxon>Hevea</taxon>
    </lineage>
</organism>
<evidence type="ECO:0000256" key="1">
    <source>
        <dbReference type="RuleBase" id="RU362006"/>
    </source>
</evidence>
<comment type="caution">
    <text evidence="2">The sequence shown here is derived from an EMBL/GenBank/DDBJ whole genome shotgun (WGS) entry which is preliminary data.</text>
</comment>
<reference evidence="2" key="1">
    <citation type="journal article" date="2023" name="Plant Biotechnol. J.">
        <title>Chromosome-level wild Hevea brasiliensis genome provides new tools for genomic-assisted breeding and valuable loci to elevate rubber yield.</title>
        <authorList>
            <person name="Cheng H."/>
            <person name="Song X."/>
            <person name="Hu Y."/>
            <person name="Wu T."/>
            <person name="Yang Q."/>
            <person name="An Z."/>
            <person name="Feng S."/>
            <person name="Deng Z."/>
            <person name="Wu W."/>
            <person name="Zeng X."/>
            <person name="Tu M."/>
            <person name="Wang X."/>
            <person name="Huang H."/>
        </authorList>
    </citation>
    <scope>NUCLEOTIDE SEQUENCE</scope>
    <source>
        <strain evidence="2">MT/VB/25A 57/8</strain>
    </source>
</reference>
<comment type="subcellular location">
    <subcellularLocation>
        <location evidence="1">Membrane</location>
        <topology evidence="1">Multi-pass membrane protein</topology>
    </subcellularLocation>
</comment>
<dbReference type="InterPro" id="IPR004345">
    <property type="entry name" value="TB2_DP1_HVA22"/>
</dbReference>
<name>A0ABQ9MLZ8_HEVBR</name>
<proteinExistence type="inferred from homology"/>